<proteinExistence type="predicted"/>
<feature type="region of interest" description="Disordered" evidence="1">
    <location>
        <begin position="1"/>
        <end position="65"/>
    </location>
</feature>
<dbReference type="EMBL" id="JAFLRJ010000168">
    <property type="protein sequence ID" value="MBO0513845.1"/>
    <property type="molecule type" value="Genomic_DNA"/>
</dbReference>
<organism evidence="3 4">
    <name type="scientific">Streptomyces beijiangensis</name>
    <dbReference type="NCBI Taxonomy" id="163361"/>
    <lineage>
        <taxon>Bacteria</taxon>
        <taxon>Bacillati</taxon>
        <taxon>Actinomycetota</taxon>
        <taxon>Actinomycetes</taxon>
        <taxon>Kitasatosporales</taxon>
        <taxon>Streptomycetaceae</taxon>
        <taxon>Streptomyces</taxon>
    </lineage>
</organism>
<comment type="caution">
    <text evidence="3">The sequence shown here is derived from an EMBL/GenBank/DDBJ whole genome shotgun (WGS) entry which is preliminary data.</text>
</comment>
<protein>
    <submittedName>
        <fullName evidence="3">SHOCT domain-containing protein</fullName>
    </submittedName>
</protein>
<sequence>MLVGGTAYAVGKNNARRTQSEQDQNEAIQELQAQQASQPYQAPQASQPYQAAAPAPAPATGGEIADRLAQLGQMAQQGLLTPEEFAAAKAKLLGV</sequence>
<accession>A0A939JJ45</accession>
<evidence type="ECO:0000313" key="3">
    <source>
        <dbReference type="EMBL" id="MBO0513845.1"/>
    </source>
</evidence>
<dbReference type="InterPro" id="IPR018649">
    <property type="entry name" value="SHOCT"/>
</dbReference>
<dbReference type="Pfam" id="PF09851">
    <property type="entry name" value="SHOCT"/>
    <property type="match status" value="1"/>
</dbReference>
<gene>
    <name evidence="3" type="ORF">J0695_18880</name>
</gene>
<reference evidence="3" key="1">
    <citation type="submission" date="2021-03" db="EMBL/GenBank/DDBJ databases">
        <title>Streptomyces poriferae sp. nov., a novel marine sponge-derived Actinobacteria species with anti-MRSA activity.</title>
        <authorList>
            <person name="Sandoval-Powers M."/>
            <person name="Kralova S."/>
            <person name="Nguyen G.-S."/>
            <person name="Fawwal D."/>
            <person name="Degnes K."/>
            <person name="Klinkenberg G."/>
            <person name="Sletta H."/>
            <person name="Wentzel A."/>
            <person name="Liles M.R."/>
        </authorList>
    </citation>
    <scope>NUCLEOTIDE SEQUENCE</scope>
    <source>
        <strain evidence="3">DSM 41794</strain>
    </source>
</reference>
<dbReference type="AlphaFoldDB" id="A0A939JJ45"/>
<evidence type="ECO:0000259" key="2">
    <source>
        <dbReference type="Pfam" id="PF09851"/>
    </source>
</evidence>
<feature type="compositionally biased region" description="Low complexity" evidence="1">
    <location>
        <begin position="32"/>
        <end position="54"/>
    </location>
</feature>
<keyword evidence="4" id="KW-1185">Reference proteome</keyword>
<evidence type="ECO:0000313" key="4">
    <source>
        <dbReference type="Proteomes" id="UP000664167"/>
    </source>
</evidence>
<name>A0A939JJ45_9ACTN</name>
<feature type="domain" description="SHOCT" evidence="2">
    <location>
        <begin position="66"/>
        <end position="93"/>
    </location>
</feature>
<dbReference type="Proteomes" id="UP000664167">
    <property type="component" value="Unassembled WGS sequence"/>
</dbReference>
<evidence type="ECO:0000256" key="1">
    <source>
        <dbReference type="SAM" id="MobiDB-lite"/>
    </source>
</evidence>